<name>A0A8D8WIA0_9HEMI</name>
<feature type="transmembrane region" description="Helical" evidence="1">
    <location>
        <begin position="7"/>
        <end position="30"/>
    </location>
</feature>
<sequence>MYKLSLFFFFFFSLLFYCPPFLILICLILSSMCLSFFFFSCFSFHLFSSSSFSYTTIIHRYQFIINQVSVIIRVYVEWNKNTYVDAAFLSMRLVDVVFSSVCCERDKGNFCFSCGRFTMRIADVV</sequence>
<keyword evidence="1" id="KW-0472">Membrane</keyword>
<reference evidence="2" key="1">
    <citation type="submission" date="2021-05" db="EMBL/GenBank/DDBJ databases">
        <authorList>
            <person name="Alioto T."/>
            <person name="Alioto T."/>
            <person name="Gomez Garrido J."/>
        </authorList>
    </citation>
    <scope>NUCLEOTIDE SEQUENCE</scope>
</reference>
<dbReference type="EMBL" id="HBUF01199097">
    <property type="protein sequence ID" value="CAG6661232.1"/>
    <property type="molecule type" value="Transcribed_RNA"/>
</dbReference>
<keyword evidence="1" id="KW-0812">Transmembrane</keyword>
<feature type="transmembrane region" description="Helical" evidence="1">
    <location>
        <begin position="36"/>
        <end position="57"/>
    </location>
</feature>
<evidence type="ECO:0000256" key="1">
    <source>
        <dbReference type="SAM" id="Phobius"/>
    </source>
</evidence>
<dbReference type="AlphaFoldDB" id="A0A8D8WIA0"/>
<accession>A0A8D8WIA0</accession>
<protein>
    <submittedName>
        <fullName evidence="2">Uncharacterized protein</fullName>
    </submittedName>
</protein>
<keyword evidence="1" id="KW-1133">Transmembrane helix</keyword>
<proteinExistence type="predicted"/>
<organism evidence="2">
    <name type="scientific">Cacopsylla melanoneura</name>
    <dbReference type="NCBI Taxonomy" id="428564"/>
    <lineage>
        <taxon>Eukaryota</taxon>
        <taxon>Metazoa</taxon>
        <taxon>Ecdysozoa</taxon>
        <taxon>Arthropoda</taxon>
        <taxon>Hexapoda</taxon>
        <taxon>Insecta</taxon>
        <taxon>Pterygota</taxon>
        <taxon>Neoptera</taxon>
        <taxon>Paraneoptera</taxon>
        <taxon>Hemiptera</taxon>
        <taxon>Sternorrhyncha</taxon>
        <taxon>Psylloidea</taxon>
        <taxon>Psyllidae</taxon>
        <taxon>Psyllinae</taxon>
        <taxon>Cacopsylla</taxon>
    </lineage>
</organism>
<evidence type="ECO:0000313" key="2">
    <source>
        <dbReference type="EMBL" id="CAG6661232.1"/>
    </source>
</evidence>